<keyword evidence="3" id="KW-1185">Reference proteome</keyword>
<keyword evidence="1" id="KW-1133">Transmembrane helix</keyword>
<dbReference type="EMBL" id="CAADJD010000034">
    <property type="protein sequence ID" value="VFS90751.1"/>
    <property type="molecule type" value="Genomic_DNA"/>
</dbReference>
<keyword evidence="1" id="KW-0812">Transmembrane</keyword>
<evidence type="ECO:0000256" key="1">
    <source>
        <dbReference type="SAM" id="Phobius"/>
    </source>
</evidence>
<keyword evidence="1" id="KW-0472">Membrane</keyword>
<dbReference type="AlphaFoldDB" id="A0A485D1X2"/>
<reference evidence="2 3" key="1">
    <citation type="submission" date="2019-03" db="EMBL/GenBank/DDBJ databases">
        <authorList>
            <consortium name="Pathogen Informatics"/>
        </authorList>
    </citation>
    <scope>NUCLEOTIDE SEQUENCE [LARGE SCALE GENOMIC DNA]</scope>
    <source>
        <strain evidence="2 3">NCTC12993</strain>
    </source>
</reference>
<feature type="transmembrane region" description="Helical" evidence="1">
    <location>
        <begin position="35"/>
        <end position="56"/>
    </location>
</feature>
<protein>
    <submittedName>
        <fullName evidence="2">Purine ribonucleoside efflux pump nepI</fullName>
    </submittedName>
</protein>
<gene>
    <name evidence="2" type="primary">nepI_3</name>
    <name evidence="2" type="ORF">NCTC12993_07492</name>
</gene>
<evidence type="ECO:0000313" key="2">
    <source>
        <dbReference type="EMBL" id="VFS90751.1"/>
    </source>
</evidence>
<accession>A0A485D1X2</accession>
<evidence type="ECO:0000313" key="3">
    <source>
        <dbReference type="Proteomes" id="UP000401081"/>
    </source>
</evidence>
<sequence>MTLCVFVLIASEFMPVSLLTPIAGDLHVTQGRAGQGIAISGALAVLTSVTISGITGRVESQTSSTRSDVPDGPVRADYRSRTQLFRLYGRPGADWRCHWRVLVNVGGNRDSTGTTAAGTPRAGDF</sequence>
<proteinExistence type="predicted"/>
<name>A0A485D1X2_KLUCR</name>
<dbReference type="Proteomes" id="UP000401081">
    <property type="component" value="Unassembled WGS sequence"/>
</dbReference>
<organism evidence="2 3">
    <name type="scientific">Kluyvera cryocrescens</name>
    <name type="common">Kluyvera citrophila</name>
    <dbReference type="NCBI Taxonomy" id="580"/>
    <lineage>
        <taxon>Bacteria</taxon>
        <taxon>Pseudomonadati</taxon>
        <taxon>Pseudomonadota</taxon>
        <taxon>Gammaproteobacteria</taxon>
        <taxon>Enterobacterales</taxon>
        <taxon>Enterobacteriaceae</taxon>
        <taxon>Kluyvera</taxon>
    </lineage>
</organism>